<evidence type="ECO:0000313" key="1">
    <source>
        <dbReference type="EMBL" id="PPR07989.1"/>
    </source>
</evidence>
<organism evidence="1 2">
    <name type="scientific">Panaeolus cyanescens</name>
    <dbReference type="NCBI Taxonomy" id="181874"/>
    <lineage>
        <taxon>Eukaryota</taxon>
        <taxon>Fungi</taxon>
        <taxon>Dikarya</taxon>
        <taxon>Basidiomycota</taxon>
        <taxon>Agaricomycotina</taxon>
        <taxon>Agaricomycetes</taxon>
        <taxon>Agaricomycetidae</taxon>
        <taxon>Agaricales</taxon>
        <taxon>Agaricineae</taxon>
        <taxon>Galeropsidaceae</taxon>
        <taxon>Panaeolus</taxon>
    </lineage>
</organism>
<reference evidence="1 2" key="1">
    <citation type="journal article" date="2018" name="Evol. Lett.">
        <title>Horizontal gene cluster transfer increased hallucinogenic mushroom diversity.</title>
        <authorList>
            <person name="Reynolds H.T."/>
            <person name="Vijayakumar V."/>
            <person name="Gluck-Thaler E."/>
            <person name="Korotkin H.B."/>
            <person name="Matheny P.B."/>
            <person name="Slot J.C."/>
        </authorList>
    </citation>
    <scope>NUCLEOTIDE SEQUENCE [LARGE SCALE GENOMIC DNA]</scope>
    <source>
        <strain evidence="1 2">2629</strain>
    </source>
</reference>
<dbReference type="AlphaFoldDB" id="A0A409YYC6"/>
<evidence type="ECO:0000313" key="2">
    <source>
        <dbReference type="Proteomes" id="UP000284842"/>
    </source>
</evidence>
<dbReference type="OrthoDB" id="3269456at2759"/>
<sequence length="306" mass="35173">MNIFYRHEEAREVLKRNLSQVKVEEVEDGDVVYMGDIVKDTGNMKVLRHTENNLRSPRLVVEKENGGFKEVCVRLPGILCRKVLPPIRRDISNSQPHAVRALKQSVKLTALGLEDYEDIQHVMDVVHQLFEQELGPGTVQPVLSKPYEGHLAFDIGTRYFTDRDDAPCQEHVPFSRDEDPLFILELMRKGRFIRSEDNIVQYCAKVAMEGSRPSYSPFKPENFEEGDIVEAHISFACWPISKDSYQLTLIMRALASVDTRLRTEATVKAKKVKQQSSRGGGSRKRVIKNDENFVVKRHRIVYDMDE</sequence>
<accession>A0A409YYC6</accession>
<dbReference type="EMBL" id="NHTK01000202">
    <property type="protein sequence ID" value="PPR07989.1"/>
    <property type="molecule type" value="Genomic_DNA"/>
</dbReference>
<protein>
    <submittedName>
        <fullName evidence="1">Uncharacterized protein</fullName>
    </submittedName>
</protein>
<proteinExistence type="predicted"/>
<gene>
    <name evidence="1" type="ORF">CVT24_002701</name>
</gene>
<name>A0A409YYC6_9AGAR</name>
<comment type="caution">
    <text evidence="1">The sequence shown here is derived from an EMBL/GenBank/DDBJ whole genome shotgun (WGS) entry which is preliminary data.</text>
</comment>
<keyword evidence="2" id="KW-1185">Reference proteome</keyword>
<dbReference type="Proteomes" id="UP000284842">
    <property type="component" value="Unassembled WGS sequence"/>
</dbReference>
<dbReference type="InParanoid" id="A0A409YYC6"/>